<accession>A0A8H5BXS8</accession>
<gene>
    <name evidence="2" type="ORF">D9619_005305</name>
</gene>
<name>A0A8H5BXS8_9AGAR</name>
<proteinExistence type="predicted"/>
<reference evidence="2 3" key="1">
    <citation type="journal article" date="2020" name="ISME J.">
        <title>Uncovering the hidden diversity of litter-decomposition mechanisms in mushroom-forming fungi.</title>
        <authorList>
            <person name="Floudas D."/>
            <person name="Bentzer J."/>
            <person name="Ahren D."/>
            <person name="Johansson T."/>
            <person name="Persson P."/>
            <person name="Tunlid A."/>
        </authorList>
    </citation>
    <scope>NUCLEOTIDE SEQUENCE [LARGE SCALE GENOMIC DNA]</scope>
    <source>
        <strain evidence="2 3">CBS 101986</strain>
    </source>
</reference>
<evidence type="ECO:0000256" key="1">
    <source>
        <dbReference type="SAM" id="SignalP"/>
    </source>
</evidence>
<organism evidence="2 3">
    <name type="scientific">Psilocybe cf. subviscida</name>
    <dbReference type="NCBI Taxonomy" id="2480587"/>
    <lineage>
        <taxon>Eukaryota</taxon>
        <taxon>Fungi</taxon>
        <taxon>Dikarya</taxon>
        <taxon>Basidiomycota</taxon>
        <taxon>Agaricomycotina</taxon>
        <taxon>Agaricomycetes</taxon>
        <taxon>Agaricomycetidae</taxon>
        <taxon>Agaricales</taxon>
        <taxon>Agaricineae</taxon>
        <taxon>Strophariaceae</taxon>
        <taxon>Psilocybe</taxon>
    </lineage>
</organism>
<dbReference type="Proteomes" id="UP000567179">
    <property type="component" value="Unassembled WGS sequence"/>
</dbReference>
<dbReference type="AlphaFoldDB" id="A0A8H5BXS8"/>
<dbReference type="EMBL" id="JAACJJ010000001">
    <property type="protein sequence ID" value="KAF5330503.1"/>
    <property type="molecule type" value="Genomic_DNA"/>
</dbReference>
<comment type="caution">
    <text evidence="2">The sequence shown here is derived from an EMBL/GenBank/DDBJ whole genome shotgun (WGS) entry which is preliminary data.</text>
</comment>
<evidence type="ECO:0000313" key="3">
    <source>
        <dbReference type="Proteomes" id="UP000567179"/>
    </source>
</evidence>
<dbReference type="OrthoDB" id="2973648at2759"/>
<keyword evidence="1" id="KW-0732">Signal</keyword>
<feature type="chain" id="PRO_5034603961" evidence="1">
    <location>
        <begin position="22"/>
        <end position="129"/>
    </location>
</feature>
<sequence length="129" mass="13711">MHFTLLSLLSFFSALFVAVQASPLNLVPKAALDVWVPHIVKPDASTVWYIGQQATVVWDTSDAPASISNAASVVLHGYGTVAQGFDLRTGSVTFVVPEVPAGLTHITLFGDSGNISPDFNIEITIVDLD</sequence>
<protein>
    <submittedName>
        <fullName evidence="2">Uncharacterized protein</fullName>
    </submittedName>
</protein>
<evidence type="ECO:0000313" key="2">
    <source>
        <dbReference type="EMBL" id="KAF5330503.1"/>
    </source>
</evidence>
<keyword evidence="3" id="KW-1185">Reference proteome</keyword>
<feature type="signal peptide" evidence="1">
    <location>
        <begin position="1"/>
        <end position="21"/>
    </location>
</feature>